<sequence>MEGSARIRMEEENGRTWKGRKGKWSRCHQGAALPTVPEPPSGQGAADPQHASGLGQPRSEPEASAGPIPGCAARRGLSARDPTWRGAGQTSTPDPTHRNPHTAGGVSVPSGGGGRQGVKGCPRLGSAPPVPALGAAEAQRRAGLGSVLQGHERCVRPPRTAAARRGAGPGRLRRDGPAVTPRGCEWRGGRSAGPTWSGRSCRGGPARRCERSGPTRTRRGRRRGRGRDAGGCGPPRTARCAAPSPPWRASTISTARRSAPASSPRCSRFMGVCVHQGQLHALTEYINGGNLEQLLDSPVPLSWSTRVQLALDIARGLHYLHSKGIFHRDLTSKNCLVRCEGNGYTAVVGDFGLAEKIPTYSEGSEKEPLAVVGSPYWMAPEVLRGEIYNEKADVFAYGIILCETIARVSADPDYLPRTEDFGLDITTFRTMVGNDCPVAFLQLAFHCCSMEPASRPSFLEITQCLEGILQHQLGTEDAGTTLFCTGDSMPALSTVSAFSGVAMRAAGRAEQSPLRELGTQHLQPDQQLSRSHSDVFPPKSPISEHCSEARTKETPARVNPFSQREDLKGGKIKLFDAPSKSVISLTFDLPPPAPLQLASPITPEPAVEVQCDFSAPTTSPRKCHSLPASPELPHRGGLALGMRSPSRPPAPKQSQLDSREPRIPSRPRVEERRDCAPHHPELPLPQLRAPTSTSGTFISTLASGVNLWQPEPLREQLFNNHHPTAVSKPLSWGSGLEHSFSKLSIPCAAVVLEQTEHAAMLPGHGSGMVLEQNEVLPCPSCCFGPFSLTSLCHQPAPSPPRYQNLNCEAKRLLCHDCLQKAEESAEPSLKLPEAQS</sequence>
<evidence type="ECO:0000256" key="13">
    <source>
        <dbReference type="ARBA" id="ARBA00051680"/>
    </source>
</evidence>
<evidence type="ECO:0000313" key="17">
    <source>
        <dbReference type="Proteomes" id="UP000694412"/>
    </source>
</evidence>
<feature type="region of interest" description="Disordered" evidence="14">
    <location>
        <begin position="1"/>
        <end position="126"/>
    </location>
</feature>
<dbReference type="PROSITE" id="PS00109">
    <property type="entry name" value="PROTEIN_KINASE_TYR"/>
    <property type="match status" value="1"/>
</dbReference>
<evidence type="ECO:0000256" key="6">
    <source>
        <dbReference type="ARBA" id="ARBA00022679"/>
    </source>
</evidence>
<organism evidence="16 17">
    <name type="scientific">Coturnix japonica</name>
    <name type="common">Japanese quail</name>
    <name type="synonym">Coturnix coturnix japonica</name>
    <dbReference type="NCBI Taxonomy" id="93934"/>
    <lineage>
        <taxon>Eukaryota</taxon>
        <taxon>Metazoa</taxon>
        <taxon>Chordata</taxon>
        <taxon>Craniata</taxon>
        <taxon>Vertebrata</taxon>
        <taxon>Euteleostomi</taxon>
        <taxon>Archelosauria</taxon>
        <taxon>Archosauria</taxon>
        <taxon>Dinosauria</taxon>
        <taxon>Saurischia</taxon>
        <taxon>Theropoda</taxon>
        <taxon>Coelurosauria</taxon>
        <taxon>Aves</taxon>
        <taxon>Neognathae</taxon>
        <taxon>Galloanserae</taxon>
        <taxon>Galliformes</taxon>
        <taxon>Phasianidae</taxon>
        <taxon>Perdicinae</taxon>
        <taxon>Coturnix</taxon>
    </lineage>
</organism>
<evidence type="ECO:0000256" key="10">
    <source>
        <dbReference type="ARBA" id="ARBA00023211"/>
    </source>
</evidence>
<keyword evidence="7" id="KW-0547">Nucleotide-binding</keyword>
<evidence type="ECO:0000259" key="15">
    <source>
        <dbReference type="PROSITE" id="PS50011"/>
    </source>
</evidence>
<dbReference type="GO" id="GO:0005634">
    <property type="term" value="C:nucleus"/>
    <property type="evidence" value="ECO:0007669"/>
    <property type="project" value="TreeGrafter"/>
</dbReference>
<evidence type="ECO:0000256" key="12">
    <source>
        <dbReference type="ARBA" id="ARBA00049308"/>
    </source>
</evidence>
<dbReference type="InterPro" id="IPR001245">
    <property type="entry name" value="Ser-Thr/Tyr_kinase_cat_dom"/>
</dbReference>
<dbReference type="InterPro" id="IPR011009">
    <property type="entry name" value="Kinase-like_dom_sf"/>
</dbReference>
<reference evidence="16" key="1">
    <citation type="submission" date="2015-11" db="EMBL/GenBank/DDBJ databases">
        <authorList>
            <consortium name="International Coturnix japonica Genome Analysis Consortium"/>
            <person name="Warren W."/>
            <person name="Burt D.W."/>
            <person name="Antin P.B."/>
            <person name="Lanford R."/>
            <person name="Gros J."/>
            <person name="Wilson R.K."/>
        </authorList>
    </citation>
    <scope>NUCLEOTIDE SEQUENCE [LARGE SCALE GENOMIC DNA]</scope>
</reference>
<name>A0A8C2T1K2_COTJA</name>
<feature type="region of interest" description="Disordered" evidence="14">
    <location>
        <begin position="148"/>
        <end position="261"/>
    </location>
</feature>
<evidence type="ECO:0000256" key="4">
    <source>
        <dbReference type="ARBA" id="ARBA00013203"/>
    </source>
</evidence>
<evidence type="ECO:0000256" key="14">
    <source>
        <dbReference type="SAM" id="MobiDB-lite"/>
    </source>
</evidence>
<accession>A0A8C2T1K2</accession>
<evidence type="ECO:0000256" key="8">
    <source>
        <dbReference type="ARBA" id="ARBA00022777"/>
    </source>
</evidence>
<feature type="domain" description="Protein kinase" evidence="15">
    <location>
        <begin position="186"/>
        <end position="469"/>
    </location>
</feature>
<comment type="cofactor">
    <cofactor evidence="2">
        <name>Mg(2+)</name>
        <dbReference type="ChEBI" id="CHEBI:18420"/>
    </cofactor>
</comment>
<dbReference type="FunFam" id="1.10.510.10:FF:000202">
    <property type="entry name" value="Dual specificity testis-specific protein kinase 2"/>
    <property type="match status" value="1"/>
</dbReference>
<evidence type="ECO:0000256" key="9">
    <source>
        <dbReference type="ARBA" id="ARBA00022840"/>
    </source>
</evidence>
<feature type="compositionally biased region" description="Basic and acidic residues" evidence="14">
    <location>
        <begin position="545"/>
        <end position="555"/>
    </location>
</feature>
<dbReference type="GO" id="GO:0046872">
    <property type="term" value="F:metal ion binding"/>
    <property type="evidence" value="ECO:0007669"/>
    <property type="project" value="UniProtKB-KW"/>
</dbReference>
<evidence type="ECO:0000256" key="3">
    <source>
        <dbReference type="ARBA" id="ARBA00005843"/>
    </source>
</evidence>
<dbReference type="AlphaFoldDB" id="A0A8C2T1K2"/>
<evidence type="ECO:0000256" key="7">
    <source>
        <dbReference type="ARBA" id="ARBA00022741"/>
    </source>
</evidence>
<keyword evidence="5" id="KW-0723">Serine/threonine-protein kinase</keyword>
<keyword evidence="6" id="KW-0808">Transferase</keyword>
<comment type="catalytic activity">
    <reaction evidence="13">
        <text>L-tyrosyl-[protein] + ATP = O-phospho-L-tyrosyl-[protein] + ADP + H(+)</text>
        <dbReference type="Rhea" id="RHEA:10596"/>
        <dbReference type="Rhea" id="RHEA-COMP:10136"/>
        <dbReference type="Rhea" id="RHEA-COMP:20101"/>
        <dbReference type="ChEBI" id="CHEBI:15378"/>
        <dbReference type="ChEBI" id="CHEBI:30616"/>
        <dbReference type="ChEBI" id="CHEBI:46858"/>
        <dbReference type="ChEBI" id="CHEBI:61978"/>
        <dbReference type="ChEBI" id="CHEBI:456216"/>
        <dbReference type="EC" id="2.7.12.1"/>
    </reaction>
</comment>
<dbReference type="InterPro" id="IPR008266">
    <property type="entry name" value="Tyr_kinase_AS"/>
</dbReference>
<dbReference type="Proteomes" id="UP000694412">
    <property type="component" value="Chromosome Z"/>
</dbReference>
<dbReference type="GO" id="GO:0004712">
    <property type="term" value="F:protein serine/threonine/tyrosine kinase activity"/>
    <property type="evidence" value="ECO:0007669"/>
    <property type="project" value="UniProtKB-EC"/>
</dbReference>
<dbReference type="GO" id="GO:0004674">
    <property type="term" value="F:protein serine/threonine kinase activity"/>
    <property type="evidence" value="ECO:0007669"/>
    <property type="project" value="UniProtKB-KW"/>
</dbReference>
<feature type="compositionally biased region" description="Basic residues" evidence="14">
    <location>
        <begin position="17"/>
        <end position="26"/>
    </location>
</feature>
<reference evidence="16" key="2">
    <citation type="submission" date="2025-08" db="UniProtKB">
        <authorList>
            <consortium name="Ensembl"/>
        </authorList>
    </citation>
    <scope>IDENTIFICATION</scope>
</reference>
<dbReference type="Ensembl" id="ENSCJPT00005010608.1">
    <property type="protein sequence ID" value="ENSCJPP00005006800.1"/>
    <property type="gene ID" value="ENSCJPG00005006289.1"/>
</dbReference>
<dbReference type="InterPro" id="IPR050940">
    <property type="entry name" value="Actin_reg-Ser/Thr_kinase"/>
</dbReference>
<dbReference type="InterPro" id="IPR000719">
    <property type="entry name" value="Prot_kinase_dom"/>
</dbReference>
<evidence type="ECO:0000256" key="11">
    <source>
        <dbReference type="ARBA" id="ARBA00049003"/>
    </source>
</evidence>
<dbReference type="GO" id="GO:0030036">
    <property type="term" value="P:actin cytoskeleton organization"/>
    <property type="evidence" value="ECO:0007669"/>
    <property type="project" value="TreeGrafter"/>
</dbReference>
<comment type="catalytic activity">
    <reaction evidence="12">
        <text>L-threonyl-[protein] + ATP = O-phospho-L-threonyl-[protein] + ADP + H(+)</text>
        <dbReference type="Rhea" id="RHEA:46608"/>
        <dbReference type="Rhea" id="RHEA-COMP:11060"/>
        <dbReference type="Rhea" id="RHEA-COMP:11605"/>
        <dbReference type="ChEBI" id="CHEBI:15378"/>
        <dbReference type="ChEBI" id="CHEBI:30013"/>
        <dbReference type="ChEBI" id="CHEBI:30616"/>
        <dbReference type="ChEBI" id="CHEBI:61977"/>
        <dbReference type="ChEBI" id="CHEBI:456216"/>
        <dbReference type="EC" id="2.7.12.1"/>
    </reaction>
</comment>
<dbReference type="GO" id="GO:0051496">
    <property type="term" value="P:positive regulation of stress fiber assembly"/>
    <property type="evidence" value="ECO:0007669"/>
    <property type="project" value="TreeGrafter"/>
</dbReference>
<reference evidence="16" key="3">
    <citation type="submission" date="2025-09" db="UniProtKB">
        <authorList>
            <consortium name="Ensembl"/>
        </authorList>
    </citation>
    <scope>IDENTIFICATION</scope>
</reference>
<feature type="compositionally biased region" description="Basic residues" evidence="14">
    <location>
        <begin position="216"/>
        <end position="225"/>
    </location>
</feature>
<evidence type="ECO:0000256" key="1">
    <source>
        <dbReference type="ARBA" id="ARBA00001936"/>
    </source>
</evidence>
<feature type="compositionally biased region" description="Basic and acidic residues" evidence="14">
    <location>
        <begin position="1"/>
        <end position="15"/>
    </location>
</feature>
<dbReference type="PANTHER" id="PTHR46485:SF3">
    <property type="entry name" value="DUAL SPECIFICITY TESTIS-SPECIFIC PROTEIN KINASE 1"/>
    <property type="match status" value="1"/>
</dbReference>
<dbReference type="PRINTS" id="PR00109">
    <property type="entry name" value="TYRKINASE"/>
</dbReference>
<comment type="catalytic activity">
    <reaction evidence="11">
        <text>L-seryl-[protein] + ATP = O-phospho-L-seryl-[protein] + ADP + H(+)</text>
        <dbReference type="Rhea" id="RHEA:17989"/>
        <dbReference type="Rhea" id="RHEA-COMP:9863"/>
        <dbReference type="Rhea" id="RHEA-COMP:11604"/>
        <dbReference type="ChEBI" id="CHEBI:15378"/>
        <dbReference type="ChEBI" id="CHEBI:29999"/>
        <dbReference type="ChEBI" id="CHEBI:30616"/>
        <dbReference type="ChEBI" id="CHEBI:83421"/>
        <dbReference type="ChEBI" id="CHEBI:456216"/>
        <dbReference type="EC" id="2.7.12.1"/>
    </reaction>
</comment>
<comment type="similarity">
    <text evidence="3">Belongs to the protein kinase superfamily. TKL Ser/Thr protein kinase family.</text>
</comment>
<dbReference type="GO" id="GO:0005737">
    <property type="term" value="C:cytoplasm"/>
    <property type="evidence" value="ECO:0007669"/>
    <property type="project" value="TreeGrafter"/>
</dbReference>
<evidence type="ECO:0000313" key="16">
    <source>
        <dbReference type="Ensembl" id="ENSCJPP00005006800.1"/>
    </source>
</evidence>
<keyword evidence="8" id="KW-0418">Kinase</keyword>
<dbReference type="GeneTree" id="ENSGT00940000157807"/>
<keyword evidence="10" id="KW-0464">Manganese</keyword>
<dbReference type="SUPFAM" id="SSF56112">
    <property type="entry name" value="Protein kinase-like (PK-like)"/>
    <property type="match status" value="1"/>
</dbReference>
<dbReference type="PANTHER" id="PTHR46485">
    <property type="entry name" value="LIM DOMAIN KINASE 1"/>
    <property type="match status" value="1"/>
</dbReference>
<feature type="region of interest" description="Disordered" evidence="14">
    <location>
        <begin position="614"/>
        <end position="690"/>
    </location>
</feature>
<dbReference type="Pfam" id="PF07714">
    <property type="entry name" value="PK_Tyr_Ser-Thr"/>
    <property type="match status" value="1"/>
</dbReference>
<evidence type="ECO:0000256" key="2">
    <source>
        <dbReference type="ARBA" id="ARBA00001946"/>
    </source>
</evidence>
<dbReference type="GO" id="GO:0005524">
    <property type="term" value="F:ATP binding"/>
    <property type="evidence" value="ECO:0007669"/>
    <property type="project" value="UniProtKB-KW"/>
</dbReference>
<evidence type="ECO:0000256" key="5">
    <source>
        <dbReference type="ARBA" id="ARBA00022527"/>
    </source>
</evidence>
<keyword evidence="17" id="KW-1185">Reference proteome</keyword>
<keyword evidence="9" id="KW-0067">ATP-binding</keyword>
<proteinExistence type="inferred from homology"/>
<comment type="cofactor">
    <cofactor evidence="1">
        <name>Mn(2+)</name>
        <dbReference type="ChEBI" id="CHEBI:29035"/>
    </cofactor>
</comment>
<feature type="compositionally biased region" description="Low complexity" evidence="14">
    <location>
        <begin position="157"/>
        <end position="166"/>
    </location>
</feature>
<dbReference type="PROSITE" id="PS50011">
    <property type="entry name" value="PROTEIN_KINASE_DOM"/>
    <property type="match status" value="1"/>
</dbReference>
<feature type="compositionally biased region" description="Polar residues" evidence="14">
    <location>
        <begin position="520"/>
        <end position="530"/>
    </location>
</feature>
<gene>
    <name evidence="16" type="primary">TESK1</name>
</gene>
<feature type="region of interest" description="Disordered" evidence="14">
    <location>
        <begin position="520"/>
        <end position="557"/>
    </location>
</feature>
<feature type="compositionally biased region" description="Low complexity" evidence="14">
    <location>
        <begin position="248"/>
        <end position="261"/>
    </location>
</feature>
<feature type="compositionally biased region" description="Basic and acidic residues" evidence="14">
    <location>
        <begin position="657"/>
        <end position="681"/>
    </location>
</feature>
<dbReference type="Gene3D" id="1.10.510.10">
    <property type="entry name" value="Transferase(Phosphotransferase) domain 1"/>
    <property type="match status" value="1"/>
</dbReference>
<dbReference type="EC" id="2.7.12.1" evidence="4"/>
<protein>
    <recommendedName>
        <fullName evidence="4">dual-specificity kinase</fullName>
        <ecNumber evidence="4">2.7.12.1</ecNumber>
    </recommendedName>
</protein>